<gene>
    <name evidence="2" type="ORF">QYM36_016486</name>
</gene>
<sequence>MLEDCNEMKLEQINRGLGPKHLHSMTDYFFSLAHIFNLIAESDDYPSIRKKWTCYTNSKKDASNDFSGIRAITMTPVLNMLDKALKHLDEPERRINLIAIDLKKAFDLVCHSTLKKKLLSKFNVRHFLARIIANFLANRTQCIKYKSTFSDEMPIFCGVPQGTILGPLPFLIVINELEISMLDRWKYDDDLSIAELC</sequence>
<dbReference type="Pfam" id="PF00078">
    <property type="entry name" value="RVT_1"/>
    <property type="match status" value="1"/>
</dbReference>
<evidence type="ECO:0000313" key="3">
    <source>
        <dbReference type="Proteomes" id="UP001187531"/>
    </source>
</evidence>
<protein>
    <recommendedName>
        <fullName evidence="1">Reverse transcriptase domain-containing protein</fullName>
    </recommendedName>
</protein>
<proteinExistence type="predicted"/>
<name>A0AA88HA14_ARTSF</name>
<evidence type="ECO:0000259" key="1">
    <source>
        <dbReference type="PROSITE" id="PS50878"/>
    </source>
</evidence>
<accession>A0AA88HA14</accession>
<reference evidence="2" key="1">
    <citation type="submission" date="2023-07" db="EMBL/GenBank/DDBJ databases">
        <title>Chromosome-level genome assembly of Artemia franciscana.</title>
        <authorList>
            <person name="Jo E."/>
        </authorList>
    </citation>
    <scope>NUCLEOTIDE SEQUENCE</scope>
    <source>
        <tissue evidence="2">Whole body</tissue>
    </source>
</reference>
<evidence type="ECO:0000313" key="2">
    <source>
        <dbReference type="EMBL" id="KAK2706459.1"/>
    </source>
</evidence>
<keyword evidence="3" id="KW-1185">Reference proteome</keyword>
<dbReference type="AlphaFoldDB" id="A0AA88HA14"/>
<dbReference type="EMBL" id="JAVRJZ010000020">
    <property type="protein sequence ID" value="KAK2706459.1"/>
    <property type="molecule type" value="Genomic_DNA"/>
</dbReference>
<comment type="caution">
    <text evidence="2">The sequence shown here is derived from an EMBL/GenBank/DDBJ whole genome shotgun (WGS) entry which is preliminary data.</text>
</comment>
<feature type="domain" description="Reverse transcriptase" evidence="1">
    <location>
        <begin position="1"/>
        <end position="197"/>
    </location>
</feature>
<dbReference type="Proteomes" id="UP001187531">
    <property type="component" value="Unassembled WGS sequence"/>
</dbReference>
<dbReference type="InterPro" id="IPR000477">
    <property type="entry name" value="RT_dom"/>
</dbReference>
<dbReference type="PANTHER" id="PTHR33332">
    <property type="entry name" value="REVERSE TRANSCRIPTASE DOMAIN-CONTAINING PROTEIN"/>
    <property type="match status" value="1"/>
</dbReference>
<organism evidence="2 3">
    <name type="scientific">Artemia franciscana</name>
    <name type="common">Brine shrimp</name>
    <name type="synonym">Artemia sanfranciscana</name>
    <dbReference type="NCBI Taxonomy" id="6661"/>
    <lineage>
        <taxon>Eukaryota</taxon>
        <taxon>Metazoa</taxon>
        <taxon>Ecdysozoa</taxon>
        <taxon>Arthropoda</taxon>
        <taxon>Crustacea</taxon>
        <taxon>Branchiopoda</taxon>
        <taxon>Anostraca</taxon>
        <taxon>Artemiidae</taxon>
        <taxon>Artemia</taxon>
    </lineage>
</organism>
<dbReference type="PROSITE" id="PS50878">
    <property type="entry name" value="RT_POL"/>
    <property type="match status" value="1"/>
</dbReference>